<comment type="caution">
    <text evidence="1">The sequence shown here is derived from an EMBL/GenBank/DDBJ whole genome shotgun (WGS) entry which is preliminary data.</text>
</comment>
<dbReference type="InterPro" id="IPR006597">
    <property type="entry name" value="Sel1-like"/>
</dbReference>
<dbReference type="Pfam" id="PF08238">
    <property type="entry name" value="Sel1"/>
    <property type="match status" value="2"/>
</dbReference>
<dbReference type="PANTHER" id="PTHR11102:SF160">
    <property type="entry name" value="ERAD-ASSOCIATED E3 UBIQUITIN-PROTEIN LIGASE COMPONENT HRD3"/>
    <property type="match status" value="1"/>
</dbReference>
<name>A0A0F9F260_9ZZZZ</name>
<reference evidence="1" key="1">
    <citation type="journal article" date="2015" name="Nature">
        <title>Complex archaea that bridge the gap between prokaryotes and eukaryotes.</title>
        <authorList>
            <person name="Spang A."/>
            <person name="Saw J.H."/>
            <person name="Jorgensen S.L."/>
            <person name="Zaremba-Niedzwiedzka K."/>
            <person name="Martijn J."/>
            <person name="Lind A.E."/>
            <person name="van Eijk R."/>
            <person name="Schleper C."/>
            <person name="Guy L."/>
            <person name="Ettema T.J."/>
        </authorList>
    </citation>
    <scope>NUCLEOTIDE SEQUENCE</scope>
</reference>
<dbReference type="SUPFAM" id="SSF81901">
    <property type="entry name" value="HCP-like"/>
    <property type="match status" value="1"/>
</dbReference>
<dbReference type="Gene3D" id="1.25.40.10">
    <property type="entry name" value="Tetratricopeptide repeat domain"/>
    <property type="match status" value="1"/>
</dbReference>
<dbReference type="InterPro" id="IPR011990">
    <property type="entry name" value="TPR-like_helical_dom_sf"/>
</dbReference>
<dbReference type="InterPro" id="IPR050767">
    <property type="entry name" value="Sel1_AlgK"/>
</dbReference>
<accession>A0A0F9F260</accession>
<dbReference type="PANTHER" id="PTHR11102">
    <property type="entry name" value="SEL-1-LIKE PROTEIN"/>
    <property type="match status" value="1"/>
</dbReference>
<evidence type="ECO:0008006" key="2">
    <source>
        <dbReference type="Google" id="ProtNLM"/>
    </source>
</evidence>
<dbReference type="EMBL" id="LAZR01034488">
    <property type="protein sequence ID" value="KKL45162.1"/>
    <property type="molecule type" value="Genomic_DNA"/>
</dbReference>
<proteinExistence type="predicted"/>
<gene>
    <name evidence="1" type="ORF">LCGC14_2358430</name>
</gene>
<dbReference type="AlphaFoldDB" id="A0A0F9F260"/>
<dbReference type="SMART" id="SM00671">
    <property type="entry name" value="SEL1"/>
    <property type="match status" value="2"/>
</dbReference>
<evidence type="ECO:0000313" key="1">
    <source>
        <dbReference type="EMBL" id="KKL45162.1"/>
    </source>
</evidence>
<sequence length="209" mass="23635">MKVWITALFLFGYSSLASAYEITPQAALEAERAGDHDKAVEIFSLLANDGDSRAMIHIGNKYYTDNGVNQDYSLAMDWWLKAFRANNGDAPSNIGVLYRDGSGVVQNRKVAYILFLLTHMEGLGSQSTQIRAARLLEQQAAELSESEVQEALCYTWPYVVAYVENRGPIEPIPEAFLPSKDRVRFKDNSWWLKSERQKLTFSCPEPWGQ</sequence>
<protein>
    <recommendedName>
        <fullName evidence="2">Sel1 repeat family protein</fullName>
    </recommendedName>
</protein>
<organism evidence="1">
    <name type="scientific">marine sediment metagenome</name>
    <dbReference type="NCBI Taxonomy" id="412755"/>
    <lineage>
        <taxon>unclassified sequences</taxon>
        <taxon>metagenomes</taxon>
        <taxon>ecological metagenomes</taxon>
    </lineage>
</organism>